<keyword evidence="4 11" id="KW-0479">Metal-binding</keyword>
<evidence type="ECO:0000256" key="7">
    <source>
        <dbReference type="ARBA" id="ARBA00023015"/>
    </source>
</evidence>
<evidence type="ECO:0000256" key="2">
    <source>
        <dbReference type="ARBA" id="ARBA00006597"/>
    </source>
</evidence>
<evidence type="ECO:0000256" key="9">
    <source>
        <dbReference type="ARBA" id="ARBA00023157"/>
    </source>
</evidence>
<evidence type="ECO:0000256" key="5">
    <source>
        <dbReference type="ARBA" id="ARBA00023004"/>
    </source>
</evidence>
<evidence type="ECO:0000256" key="1">
    <source>
        <dbReference type="ARBA" id="ARBA00004496"/>
    </source>
</evidence>
<reference evidence="13 14" key="1">
    <citation type="submission" date="2014-07" db="EMBL/GenBank/DDBJ databases">
        <title>Complete genome sequence of Corynebacterium atypicum DSM 44849: identifiction of the mycolic acid biosynthesis genes.</title>
        <authorList>
            <person name="Tippelt A."/>
            <person name="Mollmann S."/>
            <person name="Albersmeier A."/>
            <person name="Jaenicke S."/>
            <person name="Ruckert C."/>
            <person name="Tauch A."/>
        </authorList>
    </citation>
    <scope>NUCLEOTIDE SEQUENCE [LARGE SCALE GENOMIC DNA]</scope>
    <source>
        <strain evidence="13 14">R2070</strain>
    </source>
</reference>
<comment type="subcellular location">
    <subcellularLocation>
        <location evidence="1 11">Cytoplasm</location>
    </subcellularLocation>
</comment>
<keyword evidence="5 11" id="KW-0408">Iron</keyword>
<evidence type="ECO:0000256" key="11">
    <source>
        <dbReference type="HAMAP-Rule" id="MF_01479"/>
    </source>
</evidence>
<keyword evidence="3 11" id="KW-0004">4Fe-4S</keyword>
<dbReference type="PROSITE" id="PS51674">
    <property type="entry name" value="4FE4S_WBL"/>
    <property type="match status" value="1"/>
</dbReference>
<dbReference type="Pfam" id="PF02467">
    <property type="entry name" value="Whib"/>
    <property type="match status" value="1"/>
</dbReference>
<comment type="function">
    <text evidence="11">Acts as a transcriptional regulator. Probably redox-responsive. The apo- but not holo-form probably binds DNA.</text>
</comment>
<evidence type="ECO:0000256" key="8">
    <source>
        <dbReference type="ARBA" id="ARBA00023125"/>
    </source>
</evidence>
<keyword evidence="9 11" id="KW-1015">Disulfide bond</keyword>
<sequence length="113" mass="12318">MTTATPDLFLGTEAGKTPTEAVQDRGTWVTRAKCRGLDPEALFVKGARQRQAATFCQGCPVRAMCLADALDNGIEFGVWGGLTERQRRALLRKNPAVRCWADYLAEGGELFGI</sequence>
<evidence type="ECO:0000256" key="3">
    <source>
        <dbReference type="ARBA" id="ARBA00022485"/>
    </source>
</evidence>
<keyword evidence="7 11" id="KW-0805">Transcription regulation</keyword>
<dbReference type="HAMAP" id="MF_01479">
    <property type="entry name" value="WhiB"/>
    <property type="match status" value="1"/>
</dbReference>
<feature type="binding site" evidence="11">
    <location>
        <position position="34"/>
    </location>
    <ligand>
        <name>[4Fe-4S] cluster</name>
        <dbReference type="ChEBI" id="CHEBI:49883"/>
    </ligand>
</feature>
<dbReference type="InterPro" id="IPR003482">
    <property type="entry name" value="Whib"/>
</dbReference>
<dbReference type="PANTHER" id="PTHR38839">
    <property type="entry name" value="TRANSCRIPTIONAL REGULATOR WHID-RELATED"/>
    <property type="match status" value="1"/>
</dbReference>
<keyword evidence="6 11" id="KW-0411">Iron-sulfur</keyword>
<gene>
    <name evidence="11" type="primary">whiB</name>
    <name evidence="13" type="ORF">CATYP_01300</name>
</gene>
<comment type="similarity">
    <text evidence="2 11">Belongs to the WhiB family.</text>
</comment>
<comment type="cofactor">
    <cofactor evidence="11">
        <name>[4Fe-4S] cluster</name>
        <dbReference type="ChEBI" id="CHEBI:49883"/>
    </cofactor>
    <text evidence="11">Binds 1 [4Fe-4S] cluster per subunit. Following nitrosylation of the [4Fe-4S] cluster binds 1 [4Fe-8(NO)] cluster per subunit.</text>
</comment>
<feature type="binding site" evidence="11">
    <location>
        <position position="56"/>
    </location>
    <ligand>
        <name>[4Fe-4S] cluster</name>
        <dbReference type="ChEBI" id="CHEBI:49883"/>
    </ligand>
</feature>
<organism evidence="13 14">
    <name type="scientific">Corynebacterium atypicum</name>
    <dbReference type="NCBI Taxonomy" id="191610"/>
    <lineage>
        <taxon>Bacteria</taxon>
        <taxon>Bacillati</taxon>
        <taxon>Actinomycetota</taxon>
        <taxon>Actinomycetes</taxon>
        <taxon>Mycobacteriales</taxon>
        <taxon>Corynebacteriaceae</taxon>
        <taxon>Corynebacterium</taxon>
    </lineage>
</organism>
<evidence type="ECO:0000313" key="13">
    <source>
        <dbReference type="EMBL" id="AIG63539.1"/>
    </source>
</evidence>
<evidence type="ECO:0000259" key="12">
    <source>
        <dbReference type="PROSITE" id="PS51674"/>
    </source>
</evidence>
<protein>
    <recommendedName>
        <fullName evidence="11">Transcriptional regulator WhiB</fullName>
    </recommendedName>
</protein>
<dbReference type="RefSeq" id="WP_038604223.1">
    <property type="nucleotide sequence ID" value="NZ_CP008944.1"/>
</dbReference>
<proteinExistence type="inferred from homology"/>
<accession>A0ABN4DEC3</accession>
<dbReference type="EMBL" id="CP008944">
    <property type="protein sequence ID" value="AIG63539.1"/>
    <property type="molecule type" value="Genomic_DNA"/>
</dbReference>
<comment type="PTM">
    <text evidence="11">The Fe-S cluster can be nitrosylated by nitric oxide (NO).</text>
</comment>
<dbReference type="InterPro" id="IPR034768">
    <property type="entry name" value="4FE4S_WBL"/>
</dbReference>
<evidence type="ECO:0000256" key="6">
    <source>
        <dbReference type="ARBA" id="ARBA00023014"/>
    </source>
</evidence>
<feature type="binding site" evidence="11">
    <location>
        <position position="65"/>
    </location>
    <ligand>
        <name>[4Fe-4S] cluster</name>
        <dbReference type="ChEBI" id="CHEBI:49883"/>
    </ligand>
</feature>
<keyword evidence="10 11" id="KW-0804">Transcription</keyword>
<keyword evidence="11" id="KW-0963">Cytoplasm</keyword>
<evidence type="ECO:0000313" key="14">
    <source>
        <dbReference type="Proteomes" id="UP000028504"/>
    </source>
</evidence>
<dbReference type="Proteomes" id="UP000028504">
    <property type="component" value="Chromosome"/>
</dbReference>
<evidence type="ECO:0000256" key="10">
    <source>
        <dbReference type="ARBA" id="ARBA00023163"/>
    </source>
</evidence>
<feature type="domain" description="4Fe-4S Wbl-type" evidence="12">
    <location>
        <begin position="33"/>
        <end position="89"/>
    </location>
</feature>
<name>A0ABN4DEC3_9CORY</name>
<dbReference type="PANTHER" id="PTHR38839:SF7">
    <property type="entry name" value="TRANSCRIPTIONAL REGULATOR WHIB4"/>
    <property type="match status" value="1"/>
</dbReference>
<evidence type="ECO:0000256" key="4">
    <source>
        <dbReference type="ARBA" id="ARBA00022723"/>
    </source>
</evidence>
<comment type="PTM">
    <text evidence="11">Upon Fe-S cluster removal intramolecular disulfide bonds are formed.</text>
</comment>
<keyword evidence="14" id="KW-1185">Reference proteome</keyword>
<feature type="binding site" evidence="11">
    <location>
        <position position="59"/>
    </location>
    <ligand>
        <name>[4Fe-4S] cluster</name>
        <dbReference type="ChEBI" id="CHEBI:49883"/>
    </ligand>
</feature>
<keyword evidence="8 11" id="KW-0238">DNA-binding</keyword>